<dbReference type="Gene3D" id="3.40.50.300">
    <property type="entry name" value="P-loop containing nucleotide triphosphate hydrolases"/>
    <property type="match status" value="1"/>
</dbReference>
<dbReference type="GO" id="GO:0016787">
    <property type="term" value="F:hydrolase activity"/>
    <property type="evidence" value="ECO:0007669"/>
    <property type="project" value="UniProtKB-KW"/>
</dbReference>
<name>X1NSU4_9ZZZZ</name>
<keyword evidence="4" id="KW-0067">ATP-binding</keyword>
<evidence type="ECO:0000256" key="2">
    <source>
        <dbReference type="ARBA" id="ARBA00022801"/>
    </source>
</evidence>
<keyword evidence="1" id="KW-0547">Nucleotide-binding</keyword>
<evidence type="ECO:0000256" key="4">
    <source>
        <dbReference type="ARBA" id="ARBA00022840"/>
    </source>
</evidence>
<reference evidence="6" key="1">
    <citation type="journal article" date="2014" name="Front. Microbiol.">
        <title>High frequency of phylogenetically diverse reductive dehalogenase-homologous genes in deep subseafloor sedimentary metagenomes.</title>
        <authorList>
            <person name="Kawai M."/>
            <person name="Futagami T."/>
            <person name="Toyoda A."/>
            <person name="Takaki Y."/>
            <person name="Nishi S."/>
            <person name="Hori S."/>
            <person name="Arai W."/>
            <person name="Tsubouchi T."/>
            <person name="Morono Y."/>
            <person name="Uchiyama I."/>
            <person name="Ito T."/>
            <person name="Fujiyama A."/>
            <person name="Inagaki F."/>
            <person name="Takami H."/>
        </authorList>
    </citation>
    <scope>NUCLEOTIDE SEQUENCE</scope>
    <source>
        <strain evidence="6">Expedition CK06-06</strain>
    </source>
</reference>
<proteinExistence type="predicted"/>
<evidence type="ECO:0000259" key="5">
    <source>
        <dbReference type="Pfam" id="PF00580"/>
    </source>
</evidence>
<sequence length="50" mass="5435">MDLKDLDDLFKLVKFKPNKDQLKAITNINGPQLIIAGPGSGKTQVLVLSV</sequence>
<dbReference type="GO" id="GO:0004386">
    <property type="term" value="F:helicase activity"/>
    <property type="evidence" value="ECO:0007669"/>
    <property type="project" value="UniProtKB-KW"/>
</dbReference>
<dbReference type="EMBL" id="BARV01016685">
    <property type="protein sequence ID" value="GAI29865.1"/>
    <property type="molecule type" value="Genomic_DNA"/>
</dbReference>
<organism evidence="6">
    <name type="scientific">marine sediment metagenome</name>
    <dbReference type="NCBI Taxonomy" id="412755"/>
    <lineage>
        <taxon>unclassified sequences</taxon>
        <taxon>metagenomes</taxon>
        <taxon>ecological metagenomes</taxon>
    </lineage>
</organism>
<dbReference type="InterPro" id="IPR014016">
    <property type="entry name" value="UvrD-like_ATP-bd"/>
</dbReference>
<dbReference type="GO" id="GO:0005524">
    <property type="term" value="F:ATP binding"/>
    <property type="evidence" value="ECO:0007669"/>
    <property type="project" value="UniProtKB-KW"/>
</dbReference>
<comment type="caution">
    <text evidence="6">The sequence shown here is derived from an EMBL/GenBank/DDBJ whole genome shotgun (WGS) entry which is preliminary data.</text>
</comment>
<dbReference type="InterPro" id="IPR027417">
    <property type="entry name" value="P-loop_NTPase"/>
</dbReference>
<dbReference type="SUPFAM" id="SSF52540">
    <property type="entry name" value="P-loop containing nucleoside triphosphate hydrolases"/>
    <property type="match status" value="1"/>
</dbReference>
<dbReference type="Pfam" id="PF00580">
    <property type="entry name" value="UvrD-helicase"/>
    <property type="match status" value="1"/>
</dbReference>
<accession>X1NSU4</accession>
<evidence type="ECO:0000313" key="6">
    <source>
        <dbReference type="EMBL" id="GAI29865.1"/>
    </source>
</evidence>
<keyword evidence="2" id="KW-0378">Hydrolase</keyword>
<keyword evidence="3" id="KW-0347">Helicase</keyword>
<feature type="domain" description="UvrD-like helicase ATP-binding" evidence="5">
    <location>
        <begin position="18"/>
        <end position="47"/>
    </location>
</feature>
<evidence type="ECO:0000256" key="1">
    <source>
        <dbReference type="ARBA" id="ARBA00022741"/>
    </source>
</evidence>
<gene>
    <name evidence="6" type="ORF">S06H3_28573</name>
</gene>
<dbReference type="AlphaFoldDB" id="X1NSU4"/>
<evidence type="ECO:0000256" key="3">
    <source>
        <dbReference type="ARBA" id="ARBA00022806"/>
    </source>
</evidence>
<protein>
    <recommendedName>
        <fullName evidence="5">UvrD-like helicase ATP-binding domain-containing protein</fullName>
    </recommendedName>
</protein>